<name>A0AAW2XT72_9LAMI</name>
<comment type="caution">
    <text evidence="2">The sequence shown here is derived from an EMBL/GenBank/DDBJ whole genome shotgun (WGS) entry which is preliminary data.</text>
</comment>
<dbReference type="InterPro" id="IPR002156">
    <property type="entry name" value="RNaseH_domain"/>
</dbReference>
<sequence length="260" mass="29017">MGDSLVSWKTKKQATISSSSAEAEYRSMGSTVCELLWISYILQEFGISVSSPIPFHCDNKTAIHITENPVFHERTKHLNIDCHLIRDHFKRGFILPRHIPSAQQYSFINGLLAIFTGLYFRNGVDIGLGVVARDQTGTVIAWMSLKFPRKADAEHTEAFAARATAELANSYGWPRVILEGDCLNLIRKLNTPAPDLSNIGPVVSDIKSYLAHYCVLNSLTLLEIVIGYLTTKFARGRHCGHSVFTLPEAILFNLCDDDFT</sequence>
<dbReference type="GO" id="GO:0004523">
    <property type="term" value="F:RNA-DNA hybrid ribonuclease activity"/>
    <property type="evidence" value="ECO:0007669"/>
    <property type="project" value="InterPro"/>
</dbReference>
<dbReference type="CDD" id="cd09272">
    <property type="entry name" value="RNase_HI_RT_Ty1"/>
    <property type="match status" value="1"/>
</dbReference>
<reference evidence="2" key="1">
    <citation type="submission" date="2020-06" db="EMBL/GenBank/DDBJ databases">
        <authorList>
            <person name="Li T."/>
            <person name="Hu X."/>
            <person name="Zhang T."/>
            <person name="Song X."/>
            <person name="Zhang H."/>
            <person name="Dai N."/>
            <person name="Sheng W."/>
            <person name="Hou X."/>
            <person name="Wei L."/>
        </authorList>
    </citation>
    <scope>NUCLEOTIDE SEQUENCE</scope>
    <source>
        <strain evidence="2">KEN1</strain>
        <tissue evidence="2">Leaf</tissue>
    </source>
</reference>
<evidence type="ECO:0000259" key="1">
    <source>
        <dbReference type="Pfam" id="PF13456"/>
    </source>
</evidence>
<dbReference type="AlphaFoldDB" id="A0AAW2XT72"/>
<dbReference type="PANTHER" id="PTHR11439:SF465">
    <property type="entry name" value="REVERSE TRANSCRIPTASE TY1_COPIA-TYPE DOMAIN-CONTAINING PROTEIN"/>
    <property type="match status" value="1"/>
</dbReference>
<feature type="domain" description="RNase H type-1" evidence="1">
    <location>
        <begin position="127"/>
        <end position="210"/>
    </location>
</feature>
<gene>
    <name evidence="2" type="ORF">Slati_1013200</name>
</gene>
<reference evidence="2" key="2">
    <citation type="journal article" date="2024" name="Plant">
        <title>Genomic evolution and insights into agronomic trait innovations of Sesamum species.</title>
        <authorList>
            <person name="Miao H."/>
            <person name="Wang L."/>
            <person name="Qu L."/>
            <person name="Liu H."/>
            <person name="Sun Y."/>
            <person name="Le M."/>
            <person name="Wang Q."/>
            <person name="Wei S."/>
            <person name="Zheng Y."/>
            <person name="Lin W."/>
            <person name="Duan Y."/>
            <person name="Cao H."/>
            <person name="Xiong S."/>
            <person name="Wang X."/>
            <person name="Wei L."/>
            <person name="Li C."/>
            <person name="Ma Q."/>
            <person name="Ju M."/>
            <person name="Zhao R."/>
            <person name="Li G."/>
            <person name="Mu C."/>
            <person name="Tian Q."/>
            <person name="Mei H."/>
            <person name="Zhang T."/>
            <person name="Gao T."/>
            <person name="Zhang H."/>
        </authorList>
    </citation>
    <scope>NUCLEOTIDE SEQUENCE</scope>
    <source>
        <strain evidence="2">KEN1</strain>
    </source>
</reference>
<organism evidence="2">
    <name type="scientific">Sesamum latifolium</name>
    <dbReference type="NCBI Taxonomy" id="2727402"/>
    <lineage>
        <taxon>Eukaryota</taxon>
        <taxon>Viridiplantae</taxon>
        <taxon>Streptophyta</taxon>
        <taxon>Embryophyta</taxon>
        <taxon>Tracheophyta</taxon>
        <taxon>Spermatophyta</taxon>
        <taxon>Magnoliopsida</taxon>
        <taxon>eudicotyledons</taxon>
        <taxon>Gunneridae</taxon>
        <taxon>Pentapetalae</taxon>
        <taxon>asterids</taxon>
        <taxon>lamiids</taxon>
        <taxon>Lamiales</taxon>
        <taxon>Pedaliaceae</taxon>
        <taxon>Sesamum</taxon>
    </lineage>
</organism>
<dbReference type="PANTHER" id="PTHR11439">
    <property type="entry name" value="GAG-POL-RELATED RETROTRANSPOSON"/>
    <property type="match status" value="1"/>
</dbReference>
<dbReference type="InterPro" id="IPR044730">
    <property type="entry name" value="RNase_H-like_dom_plant"/>
</dbReference>
<proteinExistence type="predicted"/>
<evidence type="ECO:0000313" key="2">
    <source>
        <dbReference type="EMBL" id="KAL0456740.1"/>
    </source>
</evidence>
<dbReference type="GO" id="GO:0003676">
    <property type="term" value="F:nucleic acid binding"/>
    <property type="evidence" value="ECO:0007669"/>
    <property type="project" value="InterPro"/>
</dbReference>
<accession>A0AAW2XT72</accession>
<dbReference type="CDD" id="cd06222">
    <property type="entry name" value="RNase_H_like"/>
    <property type="match status" value="1"/>
</dbReference>
<protein>
    <recommendedName>
        <fullName evidence="1">RNase H type-1 domain-containing protein</fullName>
    </recommendedName>
</protein>
<dbReference type="Pfam" id="PF13456">
    <property type="entry name" value="RVT_3"/>
    <property type="match status" value="1"/>
</dbReference>
<dbReference type="EMBL" id="JACGWN010000003">
    <property type="protein sequence ID" value="KAL0456740.1"/>
    <property type="molecule type" value="Genomic_DNA"/>
</dbReference>